<name>A0A9P4JS93_9PLEO</name>
<keyword evidence="1" id="KW-0472">Membrane</keyword>
<keyword evidence="3" id="KW-1185">Reference proteome</keyword>
<keyword evidence="1" id="KW-1133">Transmembrane helix</keyword>
<dbReference type="Proteomes" id="UP000799536">
    <property type="component" value="Unassembled WGS sequence"/>
</dbReference>
<evidence type="ECO:0000313" key="3">
    <source>
        <dbReference type="Proteomes" id="UP000799536"/>
    </source>
</evidence>
<dbReference type="AlphaFoldDB" id="A0A9P4JS93"/>
<feature type="transmembrane region" description="Helical" evidence="1">
    <location>
        <begin position="42"/>
        <end position="65"/>
    </location>
</feature>
<keyword evidence="1" id="KW-0812">Transmembrane</keyword>
<gene>
    <name evidence="2" type="ORF">GQ43DRAFT_314154</name>
</gene>
<sequence length="87" mass="10117">MFISNISNYMMPFGQSIFMQSCQVMDHNLTKLPWALFPLSSFSLWSANYLLFSALLIVPLVFTYIHIHNQYLVKGSFWSKGYLGIEK</sequence>
<reference evidence="2" key="1">
    <citation type="journal article" date="2020" name="Stud. Mycol.">
        <title>101 Dothideomycetes genomes: a test case for predicting lifestyles and emergence of pathogens.</title>
        <authorList>
            <person name="Haridas S."/>
            <person name="Albert R."/>
            <person name="Binder M."/>
            <person name="Bloem J."/>
            <person name="Labutti K."/>
            <person name="Salamov A."/>
            <person name="Andreopoulos B."/>
            <person name="Baker S."/>
            <person name="Barry K."/>
            <person name="Bills G."/>
            <person name="Bluhm B."/>
            <person name="Cannon C."/>
            <person name="Castanera R."/>
            <person name="Culley D."/>
            <person name="Daum C."/>
            <person name="Ezra D."/>
            <person name="Gonzalez J."/>
            <person name="Henrissat B."/>
            <person name="Kuo A."/>
            <person name="Liang C."/>
            <person name="Lipzen A."/>
            <person name="Lutzoni F."/>
            <person name="Magnuson J."/>
            <person name="Mondo S."/>
            <person name="Nolan M."/>
            <person name="Ohm R."/>
            <person name="Pangilinan J."/>
            <person name="Park H.-J."/>
            <person name="Ramirez L."/>
            <person name="Alfaro M."/>
            <person name="Sun H."/>
            <person name="Tritt A."/>
            <person name="Yoshinaga Y."/>
            <person name="Zwiers L.-H."/>
            <person name="Turgeon B."/>
            <person name="Goodwin S."/>
            <person name="Spatafora J."/>
            <person name="Crous P."/>
            <person name="Grigoriev I."/>
        </authorList>
    </citation>
    <scope>NUCLEOTIDE SEQUENCE</scope>
    <source>
        <strain evidence="2">ATCC 74209</strain>
    </source>
</reference>
<dbReference type="EMBL" id="ML993940">
    <property type="protein sequence ID" value="KAF2202324.1"/>
    <property type="molecule type" value="Genomic_DNA"/>
</dbReference>
<organism evidence="2 3">
    <name type="scientific">Delitschia confertaspora ATCC 74209</name>
    <dbReference type="NCBI Taxonomy" id="1513339"/>
    <lineage>
        <taxon>Eukaryota</taxon>
        <taxon>Fungi</taxon>
        <taxon>Dikarya</taxon>
        <taxon>Ascomycota</taxon>
        <taxon>Pezizomycotina</taxon>
        <taxon>Dothideomycetes</taxon>
        <taxon>Pleosporomycetidae</taxon>
        <taxon>Pleosporales</taxon>
        <taxon>Delitschiaceae</taxon>
        <taxon>Delitschia</taxon>
    </lineage>
</organism>
<accession>A0A9P4JS93</accession>
<proteinExistence type="predicted"/>
<protein>
    <submittedName>
        <fullName evidence="2">Uncharacterized protein</fullName>
    </submittedName>
</protein>
<comment type="caution">
    <text evidence="2">The sequence shown here is derived from an EMBL/GenBank/DDBJ whole genome shotgun (WGS) entry which is preliminary data.</text>
</comment>
<evidence type="ECO:0000256" key="1">
    <source>
        <dbReference type="SAM" id="Phobius"/>
    </source>
</evidence>
<evidence type="ECO:0000313" key="2">
    <source>
        <dbReference type="EMBL" id="KAF2202324.1"/>
    </source>
</evidence>